<dbReference type="Pfam" id="PF01225">
    <property type="entry name" value="Mur_ligase"/>
    <property type="match status" value="1"/>
</dbReference>
<feature type="domain" description="Mur ligase N-terminal catalytic" evidence="15">
    <location>
        <begin position="10"/>
        <end position="113"/>
    </location>
</feature>
<dbReference type="SUPFAM" id="SSF53244">
    <property type="entry name" value="MurD-like peptide ligases, peptide-binding domain"/>
    <property type="match status" value="1"/>
</dbReference>
<keyword evidence="5 14" id="KW-0436">Ligase</keyword>
<dbReference type="OrthoDB" id="9804126at2"/>
<dbReference type="UniPathway" id="UPA00219"/>
<evidence type="ECO:0000256" key="13">
    <source>
        <dbReference type="ARBA" id="ARBA00047833"/>
    </source>
</evidence>
<evidence type="ECO:0000256" key="8">
    <source>
        <dbReference type="ARBA" id="ARBA00022840"/>
    </source>
</evidence>
<dbReference type="SUPFAM" id="SSF51984">
    <property type="entry name" value="MurCD N-terminal domain"/>
    <property type="match status" value="1"/>
</dbReference>
<dbReference type="PANTHER" id="PTHR43445">
    <property type="entry name" value="UDP-N-ACETYLMURAMATE--L-ALANINE LIGASE-RELATED"/>
    <property type="match status" value="1"/>
</dbReference>
<dbReference type="GO" id="GO:0005524">
    <property type="term" value="F:ATP binding"/>
    <property type="evidence" value="ECO:0007669"/>
    <property type="project" value="UniProtKB-UniRule"/>
</dbReference>
<evidence type="ECO:0000256" key="2">
    <source>
        <dbReference type="ARBA" id="ARBA00004752"/>
    </source>
</evidence>
<gene>
    <name evidence="14" type="primary">murC</name>
    <name evidence="18" type="ORF">FKR84_05000</name>
</gene>
<evidence type="ECO:0000256" key="11">
    <source>
        <dbReference type="ARBA" id="ARBA00023306"/>
    </source>
</evidence>
<keyword evidence="10 14" id="KW-0573">Peptidoglycan synthesis</keyword>
<evidence type="ECO:0000313" key="18">
    <source>
        <dbReference type="EMBL" id="TQD39852.1"/>
    </source>
</evidence>
<comment type="function">
    <text evidence="14">Cell wall formation.</text>
</comment>
<dbReference type="Gene3D" id="3.40.50.720">
    <property type="entry name" value="NAD(P)-binding Rossmann-like Domain"/>
    <property type="match status" value="1"/>
</dbReference>
<reference evidence="18 19" key="1">
    <citation type="submission" date="2019-06" db="EMBL/GenBank/DDBJ databases">
        <title>Flavibacter putida gen. nov., sp. nov., a novel marine bacterium of the family Flavobacteriaceae isolated from coastal seawater.</title>
        <authorList>
            <person name="Feng X."/>
        </authorList>
    </citation>
    <scope>NUCLEOTIDE SEQUENCE [LARGE SCALE GENOMIC DNA]</scope>
    <source>
        <strain evidence="18 19">PLHSN227</strain>
    </source>
</reference>
<keyword evidence="8 14" id="KW-0067">ATP-binding</keyword>
<dbReference type="InterPro" id="IPR036615">
    <property type="entry name" value="Mur_ligase_C_dom_sf"/>
</dbReference>
<keyword evidence="12 14" id="KW-0961">Cell wall biogenesis/degradation</keyword>
<keyword evidence="11 14" id="KW-0131">Cell cycle</keyword>
<dbReference type="GO" id="GO:0051301">
    <property type="term" value="P:cell division"/>
    <property type="evidence" value="ECO:0007669"/>
    <property type="project" value="UniProtKB-KW"/>
</dbReference>
<protein>
    <recommendedName>
        <fullName evidence="3 14">UDP-N-acetylmuramate--L-alanine ligase</fullName>
        <ecNumber evidence="3 14">6.3.2.8</ecNumber>
    </recommendedName>
    <alternativeName>
        <fullName evidence="14">UDP-N-acetylmuramoyl-L-alanine synthetase</fullName>
    </alternativeName>
</protein>
<dbReference type="InterPro" id="IPR013221">
    <property type="entry name" value="Mur_ligase_cen"/>
</dbReference>
<dbReference type="Pfam" id="PF02875">
    <property type="entry name" value="Mur_ligase_C"/>
    <property type="match status" value="1"/>
</dbReference>
<dbReference type="NCBIfam" id="TIGR01082">
    <property type="entry name" value="murC"/>
    <property type="match status" value="1"/>
</dbReference>
<evidence type="ECO:0000256" key="5">
    <source>
        <dbReference type="ARBA" id="ARBA00022598"/>
    </source>
</evidence>
<dbReference type="SUPFAM" id="SSF53623">
    <property type="entry name" value="MurD-like peptide ligases, catalytic domain"/>
    <property type="match status" value="1"/>
</dbReference>
<dbReference type="EC" id="6.3.2.8" evidence="3 14"/>
<dbReference type="Gene3D" id="3.90.190.20">
    <property type="entry name" value="Mur ligase, C-terminal domain"/>
    <property type="match status" value="1"/>
</dbReference>
<dbReference type="GO" id="GO:0009252">
    <property type="term" value="P:peptidoglycan biosynthetic process"/>
    <property type="evidence" value="ECO:0007669"/>
    <property type="project" value="UniProtKB-UniRule"/>
</dbReference>
<evidence type="ECO:0000256" key="7">
    <source>
        <dbReference type="ARBA" id="ARBA00022741"/>
    </source>
</evidence>
<dbReference type="GO" id="GO:0008763">
    <property type="term" value="F:UDP-N-acetylmuramate-L-alanine ligase activity"/>
    <property type="evidence" value="ECO:0007669"/>
    <property type="project" value="UniProtKB-UniRule"/>
</dbReference>
<evidence type="ECO:0000256" key="14">
    <source>
        <dbReference type="HAMAP-Rule" id="MF_00046"/>
    </source>
</evidence>
<evidence type="ECO:0000256" key="3">
    <source>
        <dbReference type="ARBA" id="ARBA00012211"/>
    </source>
</evidence>
<keyword evidence="19" id="KW-1185">Reference proteome</keyword>
<feature type="domain" description="Mur ligase central" evidence="17">
    <location>
        <begin position="118"/>
        <end position="287"/>
    </location>
</feature>
<dbReference type="InterPro" id="IPR050061">
    <property type="entry name" value="MurCDEF_pg_biosynth"/>
</dbReference>
<evidence type="ECO:0000256" key="1">
    <source>
        <dbReference type="ARBA" id="ARBA00004496"/>
    </source>
</evidence>
<dbReference type="InterPro" id="IPR036565">
    <property type="entry name" value="Mur-like_cat_sf"/>
</dbReference>
<comment type="similarity">
    <text evidence="14">Belongs to the MurCDEF family.</text>
</comment>
<evidence type="ECO:0000256" key="4">
    <source>
        <dbReference type="ARBA" id="ARBA00022490"/>
    </source>
</evidence>
<dbReference type="GO" id="GO:0005737">
    <property type="term" value="C:cytoplasm"/>
    <property type="evidence" value="ECO:0007669"/>
    <property type="project" value="UniProtKB-SubCell"/>
</dbReference>
<feature type="domain" description="Mur ligase C-terminal" evidence="16">
    <location>
        <begin position="309"/>
        <end position="433"/>
    </location>
</feature>
<name>A0A508A205_9FLAO</name>
<comment type="pathway">
    <text evidence="2 14">Cell wall biogenesis; peptidoglycan biosynthesis.</text>
</comment>
<accession>A0A508A205</accession>
<evidence type="ECO:0000259" key="17">
    <source>
        <dbReference type="Pfam" id="PF08245"/>
    </source>
</evidence>
<keyword evidence="7 14" id="KW-0547">Nucleotide-binding</keyword>
<keyword evidence="6 14" id="KW-0132">Cell division</keyword>
<dbReference type="HAMAP" id="MF_00046">
    <property type="entry name" value="MurC"/>
    <property type="match status" value="1"/>
</dbReference>
<proteinExistence type="inferred from homology"/>
<keyword evidence="4 14" id="KW-0963">Cytoplasm</keyword>
<evidence type="ECO:0000259" key="16">
    <source>
        <dbReference type="Pfam" id="PF02875"/>
    </source>
</evidence>
<dbReference type="GO" id="GO:0008360">
    <property type="term" value="P:regulation of cell shape"/>
    <property type="evidence" value="ECO:0007669"/>
    <property type="project" value="UniProtKB-KW"/>
</dbReference>
<dbReference type="AlphaFoldDB" id="A0A508A205"/>
<evidence type="ECO:0000256" key="6">
    <source>
        <dbReference type="ARBA" id="ARBA00022618"/>
    </source>
</evidence>
<organism evidence="18 19">
    <name type="scientific">Haloflavibacter putidus</name>
    <dbReference type="NCBI Taxonomy" id="2576776"/>
    <lineage>
        <taxon>Bacteria</taxon>
        <taxon>Pseudomonadati</taxon>
        <taxon>Bacteroidota</taxon>
        <taxon>Flavobacteriia</taxon>
        <taxon>Flavobacteriales</taxon>
        <taxon>Flavobacteriaceae</taxon>
        <taxon>Haloflavibacter</taxon>
    </lineage>
</organism>
<evidence type="ECO:0000256" key="9">
    <source>
        <dbReference type="ARBA" id="ARBA00022960"/>
    </source>
</evidence>
<evidence type="ECO:0000259" key="15">
    <source>
        <dbReference type="Pfam" id="PF01225"/>
    </source>
</evidence>
<dbReference type="Gene3D" id="3.40.1190.10">
    <property type="entry name" value="Mur-like, catalytic domain"/>
    <property type="match status" value="1"/>
</dbReference>
<feature type="binding site" evidence="14">
    <location>
        <begin position="120"/>
        <end position="126"/>
    </location>
    <ligand>
        <name>ATP</name>
        <dbReference type="ChEBI" id="CHEBI:30616"/>
    </ligand>
</feature>
<evidence type="ECO:0000256" key="12">
    <source>
        <dbReference type="ARBA" id="ARBA00023316"/>
    </source>
</evidence>
<dbReference type="Proteomes" id="UP000317169">
    <property type="component" value="Unassembled WGS sequence"/>
</dbReference>
<dbReference type="Pfam" id="PF08245">
    <property type="entry name" value="Mur_ligase_M"/>
    <property type="match status" value="1"/>
</dbReference>
<dbReference type="InterPro" id="IPR000713">
    <property type="entry name" value="Mur_ligase_N"/>
</dbReference>
<comment type="caution">
    <text evidence="18">The sequence shown here is derived from an EMBL/GenBank/DDBJ whole genome shotgun (WGS) entry which is preliminary data.</text>
</comment>
<evidence type="ECO:0000313" key="19">
    <source>
        <dbReference type="Proteomes" id="UP000317169"/>
    </source>
</evidence>
<dbReference type="InterPro" id="IPR005758">
    <property type="entry name" value="UDP-N-AcMur_Ala_ligase_MurC"/>
</dbReference>
<evidence type="ECO:0000256" key="10">
    <source>
        <dbReference type="ARBA" id="ARBA00022984"/>
    </source>
</evidence>
<dbReference type="InterPro" id="IPR004101">
    <property type="entry name" value="Mur_ligase_C"/>
</dbReference>
<dbReference type="RefSeq" id="WP_141421192.1">
    <property type="nucleotide sequence ID" value="NZ_VIAR01000003.1"/>
</dbReference>
<dbReference type="GO" id="GO:0071555">
    <property type="term" value="P:cell wall organization"/>
    <property type="evidence" value="ECO:0007669"/>
    <property type="project" value="UniProtKB-KW"/>
</dbReference>
<dbReference type="EMBL" id="VIAR01000003">
    <property type="protein sequence ID" value="TQD39852.1"/>
    <property type="molecule type" value="Genomic_DNA"/>
</dbReference>
<sequence>MNSISNIHNFYFIGIGGIGMSALARYCKRNGKNVGGYDATASQITQQLQEEGISINFSDDKNQLPKKFTDAKDTMVVYTPAVSRENQLYQFFTQNNFVVKKRAEVLGMVTKGFHTIAVAGTHGKTTTTAILAHILKQCGVKLTAFLGGISENYKTNFIADGNQAIVVEADEFDRSFLQLSPNVIGITSVDADHLDIYKTKEELLKTFRDFVGKVDSNKALFQVKSLPFNGKTIAVEETADFKINNLRIEEGSYLFDFKTPDISIKDCKFSLPGKHNLKNAAMAMALALNEGQNPEKIKDALATFKGVDRRFTYHLKSPTVLIEDYAHHPKEIDAVWQAIQEMHPQKKVTAVFQPHLYSRTKDFLKEFAQSLAVFDQIILLPIYPAREKPIAGINAKALLQQIDNSAKSIVEMADLTKVLKSTNTDVIVLLGAGNIGEKAEEIKSALKHES</sequence>
<comment type="subcellular location">
    <subcellularLocation>
        <location evidence="1 14">Cytoplasm</location>
    </subcellularLocation>
</comment>
<keyword evidence="9 14" id="KW-0133">Cell shape</keyword>
<comment type="catalytic activity">
    <reaction evidence="13 14">
        <text>UDP-N-acetyl-alpha-D-muramate + L-alanine + ATP = UDP-N-acetyl-alpha-D-muramoyl-L-alanine + ADP + phosphate + H(+)</text>
        <dbReference type="Rhea" id="RHEA:23372"/>
        <dbReference type="ChEBI" id="CHEBI:15378"/>
        <dbReference type="ChEBI" id="CHEBI:30616"/>
        <dbReference type="ChEBI" id="CHEBI:43474"/>
        <dbReference type="ChEBI" id="CHEBI:57972"/>
        <dbReference type="ChEBI" id="CHEBI:70757"/>
        <dbReference type="ChEBI" id="CHEBI:83898"/>
        <dbReference type="ChEBI" id="CHEBI:456216"/>
        <dbReference type="EC" id="6.3.2.8"/>
    </reaction>
</comment>
<dbReference type="PANTHER" id="PTHR43445:SF3">
    <property type="entry name" value="UDP-N-ACETYLMURAMATE--L-ALANINE LIGASE"/>
    <property type="match status" value="1"/>
</dbReference>